<reference evidence="1 2" key="2">
    <citation type="journal article" date="2019" name="G3 (Bethesda)">
        <title>Hybrid Assembly of the Genome of the Entomopathogenic Nematode Steinernema carpocapsae Identifies the X-Chromosome.</title>
        <authorList>
            <person name="Serra L."/>
            <person name="Macchietto M."/>
            <person name="Macias-Munoz A."/>
            <person name="McGill C.J."/>
            <person name="Rodriguez I.M."/>
            <person name="Rodriguez B."/>
            <person name="Murad R."/>
            <person name="Mortazavi A."/>
        </authorList>
    </citation>
    <scope>NUCLEOTIDE SEQUENCE [LARGE SCALE GENOMIC DNA]</scope>
    <source>
        <strain evidence="1 2">ALL</strain>
    </source>
</reference>
<dbReference type="Proteomes" id="UP000298663">
    <property type="component" value="Chromosome X"/>
</dbReference>
<dbReference type="EMBL" id="AZBU02000001">
    <property type="protein sequence ID" value="TMS35079.1"/>
    <property type="molecule type" value="Genomic_DNA"/>
</dbReference>
<name>A0A4U8URF2_STECR</name>
<protein>
    <submittedName>
        <fullName evidence="1">Uncharacterized protein</fullName>
    </submittedName>
</protein>
<gene>
    <name evidence="1" type="ORF">L596_002551</name>
</gene>
<dbReference type="EMBL" id="CM016762">
    <property type="protein sequence ID" value="TMS35079.1"/>
    <property type="molecule type" value="Genomic_DNA"/>
</dbReference>
<reference evidence="1 2" key="1">
    <citation type="journal article" date="2015" name="Genome Biol.">
        <title>Comparative genomics of Steinernema reveals deeply conserved gene regulatory networks.</title>
        <authorList>
            <person name="Dillman A.R."/>
            <person name="Macchietto M."/>
            <person name="Porter C.F."/>
            <person name="Rogers A."/>
            <person name="Williams B."/>
            <person name="Antoshechkin I."/>
            <person name="Lee M.M."/>
            <person name="Goodwin Z."/>
            <person name="Lu X."/>
            <person name="Lewis E.E."/>
            <person name="Goodrich-Blair H."/>
            <person name="Stock S.P."/>
            <person name="Adams B.J."/>
            <person name="Sternberg P.W."/>
            <person name="Mortazavi A."/>
        </authorList>
    </citation>
    <scope>NUCLEOTIDE SEQUENCE [LARGE SCALE GENOMIC DNA]</scope>
    <source>
        <strain evidence="1 2">ALL</strain>
    </source>
</reference>
<organism evidence="1 2">
    <name type="scientific">Steinernema carpocapsae</name>
    <name type="common">Entomopathogenic nematode</name>
    <dbReference type="NCBI Taxonomy" id="34508"/>
    <lineage>
        <taxon>Eukaryota</taxon>
        <taxon>Metazoa</taxon>
        <taxon>Ecdysozoa</taxon>
        <taxon>Nematoda</taxon>
        <taxon>Chromadorea</taxon>
        <taxon>Rhabditida</taxon>
        <taxon>Tylenchina</taxon>
        <taxon>Panagrolaimomorpha</taxon>
        <taxon>Strongyloidoidea</taxon>
        <taxon>Steinernematidae</taxon>
        <taxon>Steinernema</taxon>
    </lineage>
</organism>
<sequence length="77" mass="8544">MEKTKTRLELLVSWIGRINKTFGSVVVLLGPRLVKSVSFRNCNCGIAHETLRGDNNKRTDKTSFTAGKSFAVYADVP</sequence>
<evidence type="ECO:0000313" key="2">
    <source>
        <dbReference type="Proteomes" id="UP000298663"/>
    </source>
</evidence>
<evidence type="ECO:0000313" key="1">
    <source>
        <dbReference type="EMBL" id="TMS35079.1"/>
    </source>
</evidence>
<keyword evidence="2" id="KW-1185">Reference proteome</keyword>
<dbReference type="AlphaFoldDB" id="A0A4U8URF2"/>
<proteinExistence type="predicted"/>
<comment type="caution">
    <text evidence="1">The sequence shown here is derived from an EMBL/GenBank/DDBJ whole genome shotgun (WGS) entry which is preliminary data.</text>
</comment>
<accession>A0A4U8URF2</accession>